<keyword evidence="4" id="KW-1185">Reference proteome</keyword>
<dbReference type="Proteomes" id="UP000053477">
    <property type="component" value="Unassembled WGS sequence"/>
</dbReference>
<feature type="compositionally biased region" description="Gly residues" evidence="1">
    <location>
        <begin position="85"/>
        <end position="99"/>
    </location>
</feature>
<evidence type="ECO:0000256" key="2">
    <source>
        <dbReference type="SAM" id="Phobius"/>
    </source>
</evidence>
<organism evidence="3 4">
    <name type="scientific">Schizopora paradoxa</name>
    <dbReference type="NCBI Taxonomy" id="27342"/>
    <lineage>
        <taxon>Eukaryota</taxon>
        <taxon>Fungi</taxon>
        <taxon>Dikarya</taxon>
        <taxon>Basidiomycota</taxon>
        <taxon>Agaricomycotina</taxon>
        <taxon>Agaricomycetes</taxon>
        <taxon>Hymenochaetales</taxon>
        <taxon>Schizoporaceae</taxon>
        <taxon>Schizopora</taxon>
    </lineage>
</organism>
<sequence length="140" mass="14003">MLVTVAFGTKIVYSFHVEMRSLTYNLRLRRTSPRPSRSVSLVLQNNAVAKMLKVFIALASLVSAASVVIAAPIPQGTGLLDSLLGSGGGSTNGPNGGSGTSDPLSSILGESAAESSSSGPNGSGGGSDPLSEVFGVVGLP</sequence>
<keyword evidence="2" id="KW-0812">Transmembrane</keyword>
<feature type="compositionally biased region" description="Low complexity" evidence="1">
    <location>
        <begin position="100"/>
        <end position="120"/>
    </location>
</feature>
<evidence type="ECO:0000256" key="1">
    <source>
        <dbReference type="SAM" id="MobiDB-lite"/>
    </source>
</evidence>
<keyword evidence="2" id="KW-1133">Transmembrane helix</keyword>
<keyword evidence="2" id="KW-0472">Membrane</keyword>
<evidence type="ECO:0000313" key="4">
    <source>
        <dbReference type="Proteomes" id="UP000053477"/>
    </source>
</evidence>
<dbReference type="InParanoid" id="A0A0H2R904"/>
<gene>
    <name evidence="3" type="ORF">SCHPADRAFT_944526</name>
</gene>
<accession>A0A0H2R904</accession>
<evidence type="ECO:0000313" key="3">
    <source>
        <dbReference type="EMBL" id="KLO08339.1"/>
    </source>
</evidence>
<name>A0A0H2R904_9AGAM</name>
<dbReference type="EMBL" id="KQ086095">
    <property type="protein sequence ID" value="KLO08339.1"/>
    <property type="molecule type" value="Genomic_DNA"/>
</dbReference>
<feature type="region of interest" description="Disordered" evidence="1">
    <location>
        <begin position="84"/>
        <end position="140"/>
    </location>
</feature>
<protein>
    <submittedName>
        <fullName evidence="3">Uncharacterized protein</fullName>
    </submittedName>
</protein>
<dbReference type="AlphaFoldDB" id="A0A0H2R904"/>
<reference evidence="3 4" key="1">
    <citation type="submission" date="2015-04" db="EMBL/GenBank/DDBJ databases">
        <title>Complete genome sequence of Schizopora paradoxa KUC8140, a cosmopolitan wood degrader in East Asia.</title>
        <authorList>
            <consortium name="DOE Joint Genome Institute"/>
            <person name="Min B."/>
            <person name="Park H."/>
            <person name="Jang Y."/>
            <person name="Kim J.-J."/>
            <person name="Kim K.H."/>
            <person name="Pangilinan J."/>
            <person name="Lipzen A."/>
            <person name="Riley R."/>
            <person name="Grigoriev I.V."/>
            <person name="Spatafora J.W."/>
            <person name="Choi I.-G."/>
        </authorList>
    </citation>
    <scope>NUCLEOTIDE SEQUENCE [LARGE SCALE GENOMIC DNA]</scope>
    <source>
        <strain evidence="3 4">KUC8140</strain>
    </source>
</reference>
<feature type="transmembrane region" description="Helical" evidence="2">
    <location>
        <begin position="54"/>
        <end position="73"/>
    </location>
</feature>
<proteinExistence type="predicted"/>